<organism evidence="1 2">
    <name type="scientific">Mytilus galloprovincialis</name>
    <name type="common">Mediterranean mussel</name>
    <dbReference type="NCBI Taxonomy" id="29158"/>
    <lineage>
        <taxon>Eukaryota</taxon>
        <taxon>Metazoa</taxon>
        <taxon>Spiralia</taxon>
        <taxon>Lophotrochozoa</taxon>
        <taxon>Mollusca</taxon>
        <taxon>Bivalvia</taxon>
        <taxon>Autobranchia</taxon>
        <taxon>Pteriomorphia</taxon>
        <taxon>Mytilida</taxon>
        <taxon>Mytiloidea</taxon>
        <taxon>Mytilidae</taxon>
        <taxon>Mytilinae</taxon>
        <taxon>Mytilus</taxon>
    </lineage>
</organism>
<reference evidence="1" key="1">
    <citation type="submission" date="2018-11" db="EMBL/GenBank/DDBJ databases">
        <authorList>
            <person name="Alioto T."/>
            <person name="Alioto T."/>
        </authorList>
    </citation>
    <scope>NUCLEOTIDE SEQUENCE</scope>
</reference>
<gene>
    <name evidence="1" type="ORF">MGAL_10B051190</name>
</gene>
<evidence type="ECO:0000313" key="2">
    <source>
        <dbReference type="Proteomes" id="UP000596742"/>
    </source>
</evidence>
<accession>A0A8B6C382</accession>
<name>A0A8B6C382_MYTGA</name>
<dbReference type="EMBL" id="UYJE01001062">
    <property type="protein sequence ID" value="VDH98872.1"/>
    <property type="molecule type" value="Genomic_DNA"/>
</dbReference>
<keyword evidence="2" id="KW-1185">Reference proteome</keyword>
<proteinExistence type="predicted"/>
<comment type="caution">
    <text evidence="1">The sequence shown here is derived from an EMBL/GenBank/DDBJ whole genome shotgun (WGS) entry which is preliminary data.</text>
</comment>
<protein>
    <submittedName>
        <fullName evidence="1">Uncharacterized protein</fullName>
    </submittedName>
</protein>
<dbReference type="Proteomes" id="UP000596742">
    <property type="component" value="Unassembled WGS sequence"/>
</dbReference>
<dbReference type="OrthoDB" id="9948935at2759"/>
<sequence>MDELMIASVRLDTTIETIKSDLVQLRNQDIKLMKQLIQISDTIQQISKRQIQQRPLFNAKGYLSQVLMFINPASLSVKIETPLIRQQSVPTYCRMNKLDSSSLSSIEDSGSLSICDDSIRSSNSEYKYEDNTIIQRQLSVPESQRPKSISTIPSAYLDHITDCDQHVEEILMRNVRMWKRTQQNDDDSVFLEDYNLPTLYEK</sequence>
<dbReference type="AlphaFoldDB" id="A0A8B6C382"/>
<evidence type="ECO:0000313" key="1">
    <source>
        <dbReference type="EMBL" id="VDH98872.1"/>
    </source>
</evidence>